<dbReference type="Proteomes" id="UP000444401">
    <property type="component" value="Unassembled WGS sequence"/>
</dbReference>
<evidence type="ECO:0000313" key="4">
    <source>
        <dbReference type="Proteomes" id="UP000444401"/>
    </source>
</evidence>
<accession>A0ABW9UZN1</accession>
<dbReference type="RefSeq" id="WP_160734261.1">
    <property type="nucleotide sequence ID" value="NZ_WTYO01000006.1"/>
</dbReference>
<feature type="compositionally biased region" description="Low complexity" evidence="1">
    <location>
        <begin position="9"/>
        <end position="20"/>
    </location>
</feature>
<comment type="caution">
    <text evidence="3">The sequence shown here is derived from an EMBL/GenBank/DDBJ whole genome shotgun (WGS) entry which is preliminary data.</text>
</comment>
<evidence type="ECO:0000313" key="3">
    <source>
        <dbReference type="EMBL" id="MXO69638.1"/>
    </source>
</evidence>
<evidence type="ECO:0000259" key="2">
    <source>
        <dbReference type="Pfam" id="PF09361"/>
    </source>
</evidence>
<feature type="domain" description="Phasin" evidence="2">
    <location>
        <begin position="158"/>
        <end position="254"/>
    </location>
</feature>
<evidence type="ECO:0000256" key="1">
    <source>
        <dbReference type="SAM" id="MobiDB-lite"/>
    </source>
</evidence>
<reference evidence="3 4" key="1">
    <citation type="submission" date="2019-12" db="EMBL/GenBank/DDBJ databases">
        <title>Genomic-based taxomic classification of the family Erythrobacteraceae.</title>
        <authorList>
            <person name="Xu L."/>
        </authorList>
    </citation>
    <scope>NUCLEOTIDE SEQUENCE [LARGE SCALE GENOMIC DNA]</scope>
    <source>
        <strain evidence="3 4">H32</strain>
    </source>
</reference>
<dbReference type="InterPro" id="IPR018968">
    <property type="entry name" value="Phasin"/>
</dbReference>
<dbReference type="Pfam" id="PF09361">
    <property type="entry name" value="Phasin_2"/>
    <property type="match status" value="1"/>
</dbReference>
<feature type="compositionally biased region" description="Low complexity" evidence="1">
    <location>
        <begin position="82"/>
        <end position="99"/>
    </location>
</feature>
<organism evidence="3 4">
    <name type="scientific">Pelagerythrobacter marinus</name>
    <dbReference type="NCBI Taxonomy" id="538382"/>
    <lineage>
        <taxon>Bacteria</taxon>
        <taxon>Pseudomonadati</taxon>
        <taxon>Pseudomonadota</taxon>
        <taxon>Alphaproteobacteria</taxon>
        <taxon>Sphingomonadales</taxon>
        <taxon>Erythrobacteraceae</taxon>
        <taxon>Pelagerythrobacter</taxon>
    </lineage>
</organism>
<keyword evidence="4" id="KW-1185">Reference proteome</keyword>
<name>A0ABW9UZN1_9SPHN</name>
<gene>
    <name evidence="3" type="ORF">GRI72_12485</name>
</gene>
<feature type="compositionally biased region" description="Basic and acidic residues" evidence="1">
    <location>
        <begin position="21"/>
        <end position="31"/>
    </location>
</feature>
<feature type="region of interest" description="Disordered" evidence="1">
    <location>
        <begin position="1"/>
        <end position="127"/>
    </location>
</feature>
<sequence length="265" mass="27489">MATRDEASSDAAAAKAYAEAAARKADARPEGESAPPAGDKSTTAMKTDTAEAMAGAGRSAPVQPKPARSKNGGAKKKKAAPRAKTAARTAAPKKNAGKAAARKFATKAPARPRTKETDMAKTQTSTDYAAQMKEGLAELQARAQTAYEKSAEYAVEAREFSKGNLDAMVESGKIFAAGLQEIAKATMEDSKAAVETMTGDAKEFAAVKSPTDFVQLQGQIASRNFDAAVAQFSKATEAWVKLAGDVAAPLSSRVSLAMEKARPAA</sequence>
<dbReference type="EMBL" id="WTYO01000006">
    <property type="protein sequence ID" value="MXO69638.1"/>
    <property type="molecule type" value="Genomic_DNA"/>
</dbReference>
<proteinExistence type="predicted"/>
<protein>
    <submittedName>
        <fullName evidence="3">Phasin family protein</fullName>
    </submittedName>
</protein>